<keyword evidence="1" id="KW-1133">Transmembrane helix</keyword>
<feature type="transmembrane region" description="Helical" evidence="1">
    <location>
        <begin position="125"/>
        <end position="147"/>
    </location>
</feature>
<keyword evidence="1" id="KW-0812">Transmembrane</keyword>
<keyword evidence="3" id="KW-1185">Reference proteome</keyword>
<dbReference type="Proteomes" id="UP001562425">
    <property type="component" value="Unassembled WGS sequence"/>
</dbReference>
<dbReference type="AlphaFoldDB" id="A0ABD1DHG0"/>
<organism evidence="2 3">
    <name type="scientific">Culex pipiens pipiens</name>
    <name type="common">Northern house mosquito</name>
    <dbReference type="NCBI Taxonomy" id="38569"/>
    <lineage>
        <taxon>Eukaryota</taxon>
        <taxon>Metazoa</taxon>
        <taxon>Ecdysozoa</taxon>
        <taxon>Arthropoda</taxon>
        <taxon>Hexapoda</taxon>
        <taxon>Insecta</taxon>
        <taxon>Pterygota</taxon>
        <taxon>Neoptera</taxon>
        <taxon>Endopterygota</taxon>
        <taxon>Diptera</taxon>
        <taxon>Nematocera</taxon>
        <taxon>Culicoidea</taxon>
        <taxon>Culicidae</taxon>
        <taxon>Culicinae</taxon>
        <taxon>Culicini</taxon>
        <taxon>Culex</taxon>
        <taxon>Culex</taxon>
    </lineage>
</organism>
<evidence type="ECO:0000313" key="3">
    <source>
        <dbReference type="Proteomes" id="UP001562425"/>
    </source>
</evidence>
<accession>A0ABD1DHG0</accession>
<sequence>MPAYGILKRVPPLMVLAMAAPAALFRTRNCFGTSPCGGLVLARPVHRNFCGTQCAVRCLTWAAGGHGRSPRWPNILAVLAVGRLSFSVYLEAAPRDTGVTLWTRDGDGIELNVVNFLRACGMVMLYSYVFGLLLYALLVELPVAAVIRRLQELWIIVN</sequence>
<dbReference type="EMBL" id="JBEHCU010005898">
    <property type="protein sequence ID" value="KAL1398437.1"/>
    <property type="molecule type" value="Genomic_DNA"/>
</dbReference>
<comment type="caution">
    <text evidence="2">The sequence shown here is derived from an EMBL/GenBank/DDBJ whole genome shotgun (WGS) entry which is preliminary data.</text>
</comment>
<gene>
    <name evidence="2" type="ORF">pipiens_008973</name>
</gene>
<name>A0ABD1DHG0_CULPP</name>
<reference evidence="2 3" key="1">
    <citation type="submission" date="2024-05" db="EMBL/GenBank/DDBJ databases">
        <title>Culex pipiens pipiens assembly and annotation.</title>
        <authorList>
            <person name="Alout H."/>
            <person name="Durand T."/>
        </authorList>
    </citation>
    <scope>NUCLEOTIDE SEQUENCE [LARGE SCALE GENOMIC DNA]</scope>
    <source>
        <strain evidence="2">HA-2024</strain>
        <tissue evidence="2">Whole body</tissue>
    </source>
</reference>
<evidence type="ECO:0000256" key="1">
    <source>
        <dbReference type="SAM" id="Phobius"/>
    </source>
</evidence>
<evidence type="ECO:0000313" key="2">
    <source>
        <dbReference type="EMBL" id="KAL1398437.1"/>
    </source>
</evidence>
<proteinExistence type="predicted"/>
<keyword evidence="1" id="KW-0472">Membrane</keyword>
<protein>
    <submittedName>
        <fullName evidence="2">Uncharacterized protein</fullName>
    </submittedName>
</protein>